<reference evidence="1 2" key="1">
    <citation type="journal article" date="2020" name="BMC Genomics">
        <title>Intraspecific diversification of the crop wild relative Brassica cretica Lam. using demographic model selection.</title>
        <authorList>
            <person name="Kioukis A."/>
            <person name="Michalopoulou V.A."/>
            <person name="Briers L."/>
            <person name="Pirintsos S."/>
            <person name="Studholme D.J."/>
            <person name="Pavlidis P."/>
            <person name="Sarris P.F."/>
        </authorList>
    </citation>
    <scope>NUCLEOTIDE SEQUENCE [LARGE SCALE GENOMIC DNA]</scope>
    <source>
        <strain evidence="2">cv. PFS-1207/04</strain>
    </source>
</reference>
<evidence type="ECO:0000313" key="2">
    <source>
        <dbReference type="Proteomes" id="UP000266723"/>
    </source>
</evidence>
<dbReference type="EMBL" id="QGKV02000297">
    <property type="protein sequence ID" value="KAF3609316.1"/>
    <property type="molecule type" value="Genomic_DNA"/>
</dbReference>
<organism evidence="1 2">
    <name type="scientific">Brassica cretica</name>
    <name type="common">Mustard</name>
    <dbReference type="NCBI Taxonomy" id="69181"/>
    <lineage>
        <taxon>Eukaryota</taxon>
        <taxon>Viridiplantae</taxon>
        <taxon>Streptophyta</taxon>
        <taxon>Embryophyta</taxon>
        <taxon>Tracheophyta</taxon>
        <taxon>Spermatophyta</taxon>
        <taxon>Magnoliopsida</taxon>
        <taxon>eudicotyledons</taxon>
        <taxon>Gunneridae</taxon>
        <taxon>Pentapetalae</taxon>
        <taxon>rosids</taxon>
        <taxon>malvids</taxon>
        <taxon>Brassicales</taxon>
        <taxon>Brassicaceae</taxon>
        <taxon>Brassiceae</taxon>
        <taxon>Brassica</taxon>
    </lineage>
</organism>
<keyword evidence="2" id="KW-1185">Reference proteome</keyword>
<gene>
    <name evidence="1" type="ORF">DY000_02046079</name>
</gene>
<comment type="caution">
    <text evidence="1">The sequence shown here is derived from an EMBL/GenBank/DDBJ whole genome shotgun (WGS) entry which is preliminary data.</text>
</comment>
<protein>
    <submittedName>
        <fullName evidence="1">Uncharacterized protein</fullName>
    </submittedName>
</protein>
<accession>A0ABQ7F1Y0</accession>
<proteinExistence type="predicted"/>
<evidence type="ECO:0000313" key="1">
    <source>
        <dbReference type="EMBL" id="KAF3609316.1"/>
    </source>
</evidence>
<name>A0ABQ7F1Y0_BRACR</name>
<dbReference type="Proteomes" id="UP000266723">
    <property type="component" value="Unassembled WGS sequence"/>
</dbReference>
<sequence length="68" mass="7229">MENEMIKTQALIIGAGPADLFNENGMPKGELPDHWKGKNGLYSVGFGRQGLAGITRDAQNVATDIASL</sequence>